<comment type="caution">
    <text evidence="3">The sequence shown here is derived from an EMBL/GenBank/DDBJ whole genome shotgun (WGS) entry which is preliminary data.</text>
</comment>
<dbReference type="Proteomes" id="UP000029223">
    <property type="component" value="Unassembled WGS sequence"/>
</dbReference>
<organism evidence="3 4">
    <name type="scientific">Vibrio variabilis</name>
    <dbReference type="NCBI Taxonomy" id="990271"/>
    <lineage>
        <taxon>Bacteria</taxon>
        <taxon>Pseudomonadati</taxon>
        <taxon>Pseudomonadota</taxon>
        <taxon>Gammaproteobacteria</taxon>
        <taxon>Vibrionales</taxon>
        <taxon>Vibrionaceae</taxon>
        <taxon>Vibrio</taxon>
    </lineage>
</organism>
<dbReference type="EMBL" id="BBMS01000115">
    <property type="protein sequence ID" value="GAL30865.1"/>
    <property type="molecule type" value="Genomic_DNA"/>
</dbReference>
<gene>
    <name evidence="3" type="ORF">JCM19239_6379</name>
</gene>
<accession>A0ABQ0JQ13</accession>
<evidence type="ECO:0000313" key="3">
    <source>
        <dbReference type="EMBL" id="GAL30865.1"/>
    </source>
</evidence>
<feature type="domain" description="LysR substrate-binding" evidence="2">
    <location>
        <begin position="2"/>
        <end position="148"/>
    </location>
</feature>
<evidence type="ECO:0000256" key="1">
    <source>
        <dbReference type="ARBA" id="ARBA00009437"/>
    </source>
</evidence>
<dbReference type="Pfam" id="PF03466">
    <property type="entry name" value="LysR_substrate"/>
    <property type="match status" value="1"/>
</dbReference>
<dbReference type="PANTHER" id="PTHR30537">
    <property type="entry name" value="HTH-TYPE TRANSCRIPTIONAL REGULATOR"/>
    <property type="match status" value="1"/>
</dbReference>
<protein>
    <submittedName>
        <fullName evidence="3">Transcriptional regulatory protein</fullName>
    </submittedName>
</protein>
<comment type="similarity">
    <text evidence="1">Belongs to the LysR transcriptional regulatory family.</text>
</comment>
<dbReference type="PANTHER" id="PTHR30537:SF5">
    <property type="entry name" value="HTH-TYPE TRANSCRIPTIONAL ACTIVATOR TTDR-RELATED"/>
    <property type="match status" value="1"/>
</dbReference>
<dbReference type="InterPro" id="IPR005119">
    <property type="entry name" value="LysR_subst-bd"/>
</dbReference>
<dbReference type="Gene3D" id="3.40.190.290">
    <property type="match status" value="1"/>
</dbReference>
<proteinExistence type="inferred from homology"/>
<sequence>MISIGNLPDSSFIAIPLAELHYDLFVSPEYLNTIGENVTEEEVLTKYNIAIQELANNTHCWPHDELPLKRLPRFVVESPDLLTDYVKEGMAIGCLPLPLAMPEVKAGRLRLMFEGKYRFPMTVYAVYHSRRYVPAKVKLLIEELKGKMQVAINQYS</sequence>
<keyword evidence="4" id="KW-1185">Reference proteome</keyword>
<dbReference type="SUPFAM" id="SSF53850">
    <property type="entry name" value="Periplasmic binding protein-like II"/>
    <property type="match status" value="1"/>
</dbReference>
<evidence type="ECO:0000313" key="4">
    <source>
        <dbReference type="Proteomes" id="UP000029223"/>
    </source>
</evidence>
<evidence type="ECO:0000259" key="2">
    <source>
        <dbReference type="Pfam" id="PF03466"/>
    </source>
</evidence>
<dbReference type="InterPro" id="IPR058163">
    <property type="entry name" value="LysR-type_TF_proteobact-type"/>
</dbReference>
<reference evidence="4" key="2">
    <citation type="submission" date="2014-09" db="EMBL/GenBank/DDBJ databases">
        <authorList>
            <consortium name="NBRP consortium"/>
            <person name="Sawabe T."/>
            <person name="Meirelles P."/>
            <person name="Nakanishi M."/>
            <person name="Sayaka M."/>
            <person name="Hattori M."/>
            <person name="Ohkuma M."/>
        </authorList>
    </citation>
    <scope>NUCLEOTIDE SEQUENCE [LARGE SCALE GENOMIC DNA]</scope>
    <source>
        <strain evidence="4">JCM 19239</strain>
    </source>
</reference>
<reference evidence="4" key="1">
    <citation type="submission" date="2014-09" db="EMBL/GenBank/DDBJ databases">
        <title>Vibrio variabilis JCM 19239. (C206) whole genome shotgun sequence.</title>
        <authorList>
            <person name="Sawabe T."/>
            <person name="Meirelles P."/>
            <person name="Nakanishi M."/>
            <person name="Sayaka M."/>
            <person name="Hattori M."/>
            <person name="Ohkuma M."/>
        </authorList>
    </citation>
    <scope>NUCLEOTIDE SEQUENCE [LARGE SCALE GENOMIC DNA]</scope>
    <source>
        <strain evidence="4">JCM 19239</strain>
    </source>
</reference>
<name>A0ABQ0JQ13_9VIBR</name>